<name>A0ACC2V424_9TREE</name>
<organism evidence="1 2">
    <name type="scientific">Naganishia friedmannii</name>
    <dbReference type="NCBI Taxonomy" id="89922"/>
    <lineage>
        <taxon>Eukaryota</taxon>
        <taxon>Fungi</taxon>
        <taxon>Dikarya</taxon>
        <taxon>Basidiomycota</taxon>
        <taxon>Agaricomycotina</taxon>
        <taxon>Tremellomycetes</taxon>
        <taxon>Filobasidiales</taxon>
        <taxon>Filobasidiaceae</taxon>
        <taxon>Naganishia</taxon>
    </lineage>
</organism>
<comment type="caution">
    <text evidence="1">The sequence shown here is derived from an EMBL/GenBank/DDBJ whole genome shotgun (WGS) entry which is preliminary data.</text>
</comment>
<proteinExistence type="predicted"/>
<evidence type="ECO:0000313" key="1">
    <source>
        <dbReference type="EMBL" id="KAJ9093747.1"/>
    </source>
</evidence>
<gene>
    <name evidence="1" type="ORF">QFC21_006344</name>
</gene>
<evidence type="ECO:0000313" key="2">
    <source>
        <dbReference type="Proteomes" id="UP001227268"/>
    </source>
</evidence>
<accession>A0ACC2V424</accession>
<sequence>MIGVACDLDHFGTKLYHLSPFTFETVNSNLVAVMTPVDAAPFTHALSGEPSDFHAPIDFSTDDWVEFFQSQQYRDWYEAELARGAFDSFIYANQPLTVDPSLLAAGKATSGDDDPEPVVSCPDSPFHSSKVVASLSPMPLPAISSVDLNDLAVLEGISADDSEHDAEYGTDDSSDEDDALPEILPSDVLKHYWNKGNVKYTVSHAGRKYYLTAEAMNARFRGVPHTILKYWEGKRSSSISSFRIMEYFSIHGHIGPFREPLYRFLPRRIQRLWKEDPYNFFF</sequence>
<protein>
    <submittedName>
        <fullName evidence="1">Uncharacterized protein</fullName>
    </submittedName>
</protein>
<dbReference type="EMBL" id="JASBWT010000029">
    <property type="protein sequence ID" value="KAJ9093747.1"/>
    <property type="molecule type" value="Genomic_DNA"/>
</dbReference>
<dbReference type="Proteomes" id="UP001227268">
    <property type="component" value="Unassembled WGS sequence"/>
</dbReference>
<keyword evidence="2" id="KW-1185">Reference proteome</keyword>
<reference evidence="1" key="1">
    <citation type="submission" date="2023-04" db="EMBL/GenBank/DDBJ databases">
        <title>Draft Genome sequencing of Naganishia species isolated from polar environments using Oxford Nanopore Technology.</title>
        <authorList>
            <person name="Leo P."/>
            <person name="Venkateswaran K."/>
        </authorList>
    </citation>
    <scope>NUCLEOTIDE SEQUENCE</scope>
    <source>
        <strain evidence="1">MNA-CCFEE 5423</strain>
    </source>
</reference>